<evidence type="ECO:0000256" key="1">
    <source>
        <dbReference type="ARBA" id="ARBA00022801"/>
    </source>
</evidence>
<feature type="active site" description="Nucleophile" evidence="4">
    <location>
        <position position="70"/>
    </location>
</feature>
<dbReference type="SUPFAM" id="SSF52151">
    <property type="entry name" value="FabD/lysophospholipase-like"/>
    <property type="match status" value="1"/>
</dbReference>
<dbReference type="GO" id="GO:0019369">
    <property type="term" value="P:arachidonate metabolic process"/>
    <property type="evidence" value="ECO:0007669"/>
    <property type="project" value="TreeGrafter"/>
</dbReference>
<dbReference type="SMART" id="SM00028">
    <property type="entry name" value="TPR"/>
    <property type="match status" value="4"/>
</dbReference>
<organism evidence="7 8">
    <name type="scientific">Fusarium fujikuroi</name>
    <name type="common">Bakanae and foot rot disease fungus</name>
    <name type="synonym">Gibberella fujikuroi</name>
    <dbReference type="NCBI Taxonomy" id="5127"/>
    <lineage>
        <taxon>Eukaryota</taxon>
        <taxon>Fungi</taxon>
        <taxon>Dikarya</taxon>
        <taxon>Ascomycota</taxon>
        <taxon>Pezizomycotina</taxon>
        <taxon>Sordariomycetes</taxon>
        <taxon>Hypocreomycetidae</taxon>
        <taxon>Hypocreales</taxon>
        <taxon>Nectriaceae</taxon>
        <taxon>Fusarium</taxon>
        <taxon>Fusarium fujikuroi species complex</taxon>
    </lineage>
</organism>
<reference evidence="7" key="1">
    <citation type="submission" date="2019-05" db="EMBL/GenBank/DDBJ databases">
        <authorList>
            <person name="Piombo E."/>
        </authorList>
    </citation>
    <scope>NUCLEOTIDE SEQUENCE</scope>
    <source>
        <strain evidence="7">C2S</strain>
    </source>
</reference>
<keyword evidence="2 4" id="KW-0442">Lipid degradation</keyword>
<dbReference type="CDD" id="cd07216">
    <property type="entry name" value="Pat17_PNPLA8_PNPLA9_like3"/>
    <property type="match status" value="1"/>
</dbReference>
<name>A0A9Q9RVE9_FUSFU</name>
<dbReference type="EMBL" id="CABFJX010000392">
    <property type="protein sequence ID" value="VTT78244.1"/>
    <property type="molecule type" value="Genomic_DNA"/>
</dbReference>
<dbReference type="SUPFAM" id="SSF48452">
    <property type="entry name" value="TPR-like"/>
    <property type="match status" value="2"/>
</dbReference>
<gene>
    <name evidence="7" type="ORF">C2S_10964</name>
</gene>
<dbReference type="InterPro" id="IPR019734">
    <property type="entry name" value="TPR_rpt"/>
</dbReference>
<dbReference type="GO" id="GO:0047499">
    <property type="term" value="F:calcium-independent phospholipase A2 activity"/>
    <property type="evidence" value="ECO:0007669"/>
    <property type="project" value="TreeGrafter"/>
</dbReference>
<sequence>MNEQNPKSPGVSLLDEEGICMLSLDGGGVRGLSSLYVLKRIMDGHNAERKRLGRSAQKPADIFDLIGGTSTGGIARLIAIMLGRLQMDVDECISAYNDLIKVVFNAKARVHQSKFSLLGQTQARFDSGGLKAAIEKTLKDRGLSPTDNMVDSREPDCKVFVCATSKLDAAVCRFRSYSSHKSSVSTTICQAARATSAATTFFNPVSIEGMKFVDGALGANNPVDQVEEEAMEIWCPATGNLQPLVKCFISIGTGRLPTYNIDDRVDKFIGALAKMATDAEKVAEASIKRWRQHFEQGRYFRFNVDHGLQTVGMKEYRKKREIQAATDRYLDSQVQSFWVQRCVENLILKKRSTRPDFEPLITPQQDFVTSSPSPQGPESSQENQSKQPTSWETKSPPQPCYYVPTKLPPFSIDRPNYLKKLQAAFPQDQHQRAAISGLPGSGKTQIAIQFAEWVHSSYPKYSIFWLSADNFEESYSRIAQKLDLFRRYEHESKYTDARVLFHRYLSSERLGRWFLIIDDADTDNGPSSPSAQPKSVFSDLPHNEEGNILFITHSMKAATATVGNQVNKVIKVSGLEIPDAISILRHSLFNNGLLSDEDIIRTKWPSFEYSTGSKLLRSPGQDAFPFISQSADGTGEGTDSEESILKKAMKCFEAIQKVNPRTVRLLEFISQTGSSSIPRTILAGPGIKGGKAELEESIGLLCSFFLLAPRQGGNMFDMPTIIHLCIRVWAKQKKASKGLTETVTKRLNELVPPVDWSKRLAWKTYQAHAIRVLNNCQDLDLRLDDRFQLMCKVGSWLVRQRNSTLAIPWLQQAVEWVKKSSFKYSKRRLRIELDLAEAYAETGQSTKAIQLSEKALAFQGKHLPRDESNLLAVSCVLAKCHRFNGAPKHEIDRLEKLRRAGTKKSAMDKLILLGELGKCYNYAGEYEKAAESLEMGIDAAESKIAKDDPILIAVKNHLAYSYEHKGERKKSISLLEETLPMQQQLLGKAHFDTLKIQVSLIEQYLKIKELTKAISLLEDLVPIQRKTLGLVHKRTMSSENSLAESYLQNRNVYTALKLYEHMVSVRQKNLGPGDEQRKWAEARYEKSEKPRFLKIRQEITIVSEVDTKRCQEWTMEVLNMLVEKELIPSESISIAQSERDPPTKGIFGYKN</sequence>
<feature type="short sequence motif" description="GXSXG" evidence="4">
    <location>
        <begin position="68"/>
        <end position="72"/>
    </location>
</feature>
<feature type="domain" description="PNPLA" evidence="6">
    <location>
        <begin position="22"/>
        <end position="227"/>
    </location>
</feature>
<dbReference type="InterPro" id="IPR016035">
    <property type="entry name" value="Acyl_Trfase/lysoPLipase"/>
</dbReference>
<comment type="caution">
    <text evidence="7">The sequence shown here is derived from an EMBL/GenBank/DDBJ whole genome shotgun (WGS) entry which is preliminary data.</text>
</comment>
<dbReference type="GO" id="GO:0016020">
    <property type="term" value="C:membrane"/>
    <property type="evidence" value="ECO:0007669"/>
    <property type="project" value="TreeGrafter"/>
</dbReference>
<feature type="compositionally biased region" description="Low complexity" evidence="5">
    <location>
        <begin position="370"/>
        <end position="385"/>
    </location>
</feature>
<dbReference type="Pfam" id="PF01734">
    <property type="entry name" value="Patatin"/>
    <property type="match status" value="1"/>
</dbReference>
<dbReference type="Pfam" id="PF13374">
    <property type="entry name" value="TPR_10"/>
    <property type="match status" value="1"/>
</dbReference>
<evidence type="ECO:0000259" key="6">
    <source>
        <dbReference type="PROSITE" id="PS51635"/>
    </source>
</evidence>
<keyword evidence="1 4" id="KW-0378">Hydrolase</keyword>
<accession>A0A9Q9RVE9</accession>
<dbReference type="Proteomes" id="UP000760494">
    <property type="component" value="Unassembled WGS sequence"/>
</dbReference>
<evidence type="ECO:0000313" key="8">
    <source>
        <dbReference type="Proteomes" id="UP000760494"/>
    </source>
</evidence>
<dbReference type="Gene3D" id="3.40.50.300">
    <property type="entry name" value="P-loop containing nucleotide triphosphate hydrolases"/>
    <property type="match status" value="1"/>
</dbReference>
<evidence type="ECO:0000313" key="7">
    <source>
        <dbReference type="EMBL" id="VTT78244.1"/>
    </source>
</evidence>
<proteinExistence type="predicted"/>
<dbReference type="Gene3D" id="3.40.1090.10">
    <property type="entry name" value="Cytosolic phospholipase A2 catalytic domain"/>
    <property type="match status" value="1"/>
</dbReference>
<dbReference type="PANTHER" id="PTHR24185">
    <property type="entry name" value="CALCIUM-INDEPENDENT PHOSPHOLIPASE A2-GAMMA"/>
    <property type="match status" value="1"/>
</dbReference>
<feature type="region of interest" description="Disordered" evidence="5">
    <location>
        <begin position="357"/>
        <end position="398"/>
    </location>
</feature>
<feature type="active site" description="Proton acceptor" evidence="4">
    <location>
        <position position="214"/>
    </location>
</feature>
<feature type="short sequence motif" description="DGA/G" evidence="4">
    <location>
        <begin position="214"/>
        <end position="216"/>
    </location>
</feature>
<dbReference type="SUPFAM" id="SSF52540">
    <property type="entry name" value="P-loop containing nucleoside triphosphate hydrolases"/>
    <property type="match status" value="1"/>
</dbReference>
<evidence type="ECO:0000256" key="4">
    <source>
        <dbReference type="PROSITE-ProRule" id="PRU01161"/>
    </source>
</evidence>
<feature type="short sequence motif" description="GXGXXG" evidence="4">
    <location>
        <begin position="26"/>
        <end position="31"/>
    </location>
</feature>
<dbReference type="PANTHER" id="PTHR24185:SF1">
    <property type="entry name" value="CALCIUM-INDEPENDENT PHOSPHOLIPASE A2-GAMMA"/>
    <property type="match status" value="1"/>
</dbReference>
<evidence type="ECO:0000256" key="2">
    <source>
        <dbReference type="ARBA" id="ARBA00022963"/>
    </source>
</evidence>
<dbReference type="Gene3D" id="1.25.40.10">
    <property type="entry name" value="Tetratricopeptide repeat domain"/>
    <property type="match status" value="2"/>
</dbReference>
<protein>
    <recommendedName>
        <fullName evidence="6">PNPLA domain-containing protein</fullName>
    </recommendedName>
</protein>
<dbReference type="GO" id="GO:0016042">
    <property type="term" value="P:lipid catabolic process"/>
    <property type="evidence" value="ECO:0007669"/>
    <property type="project" value="UniProtKB-UniRule"/>
</dbReference>
<dbReference type="InterPro" id="IPR027417">
    <property type="entry name" value="P-loop_NTPase"/>
</dbReference>
<evidence type="ECO:0000256" key="3">
    <source>
        <dbReference type="ARBA" id="ARBA00023098"/>
    </source>
</evidence>
<feature type="compositionally biased region" description="Polar residues" evidence="5">
    <location>
        <begin position="386"/>
        <end position="395"/>
    </location>
</feature>
<dbReference type="InterPro" id="IPR011990">
    <property type="entry name" value="TPR-like_helical_dom_sf"/>
</dbReference>
<evidence type="ECO:0000256" key="5">
    <source>
        <dbReference type="SAM" id="MobiDB-lite"/>
    </source>
</evidence>
<dbReference type="GO" id="GO:0046486">
    <property type="term" value="P:glycerolipid metabolic process"/>
    <property type="evidence" value="ECO:0007669"/>
    <property type="project" value="UniProtKB-ARBA"/>
</dbReference>
<keyword evidence="3 4" id="KW-0443">Lipid metabolism</keyword>
<dbReference type="AlphaFoldDB" id="A0A9Q9RVE9"/>
<dbReference type="PROSITE" id="PS51635">
    <property type="entry name" value="PNPLA"/>
    <property type="match status" value="1"/>
</dbReference>
<dbReference type="InterPro" id="IPR002641">
    <property type="entry name" value="PNPLA_dom"/>
</dbReference>